<sequence length="255" mass="29418">MVCNLLKLTALCLITLELFSCGIKRDPKPPPLPDFDLYRIGSYIYLVPRSGEITPEGFRRKDFYFVREESGRVCFTVRRRGGKEVLRCVGEAVKVKPGVEVRIESDRVLILGRRGGRFRLYPYRGELIPKPVAEFGERTELKRNFRERVYALTEVIGSVESEPLLIRVPPLEPPAPPKPEHLRITVRDGKLYLYWWVEGEVEGFLVFRNGQLLTGEPIRSNVFIDDLPEGEVVYRVISVNRFGKRSQPAVIRYRP</sequence>
<evidence type="ECO:0000313" key="1">
    <source>
        <dbReference type="EMBL" id="HHJ64013.1"/>
    </source>
</evidence>
<protein>
    <recommendedName>
        <fullName evidence="2">Fibronectin type III domain-containing protein</fullName>
    </recommendedName>
</protein>
<dbReference type="AlphaFoldDB" id="A0A7C5Q2Q9"/>
<comment type="caution">
    <text evidence="1">The sequence shown here is derived from an EMBL/GenBank/DDBJ whole genome shotgun (WGS) entry which is preliminary data.</text>
</comment>
<gene>
    <name evidence="1" type="ORF">ENJ61_03810</name>
</gene>
<dbReference type="Proteomes" id="UP000885792">
    <property type="component" value="Unassembled WGS sequence"/>
</dbReference>
<reference evidence="1" key="1">
    <citation type="journal article" date="2020" name="mSystems">
        <title>Genome- and Community-Level Interaction Insights into Carbon Utilization and Element Cycling Functions of Hydrothermarchaeota in Hydrothermal Sediment.</title>
        <authorList>
            <person name="Zhou Z."/>
            <person name="Liu Y."/>
            <person name="Xu W."/>
            <person name="Pan J."/>
            <person name="Luo Z.H."/>
            <person name="Li M."/>
        </authorList>
    </citation>
    <scope>NUCLEOTIDE SEQUENCE [LARGE SCALE GENOMIC DNA]</scope>
    <source>
        <strain evidence="1">HyVt-501</strain>
    </source>
</reference>
<dbReference type="EMBL" id="DRNB01000142">
    <property type="protein sequence ID" value="HHJ64013.1"/>
    <property type="molecule type" value="Genomic_DNA"/>
</dbReference>
<evidence type="ECO:0008006" key="2">
    <source>
        <dbReference type="Google" id="ProtNLM"/>
    </source>
</evidence>
<accession>A0A7C5Q2Q9</accession>
<proteinExistence type="predicted"/>
<name>A0A7C5Q2Q9_AQUAO</name>
<organism evidence="1">
    <name type="scientific">Aquifex aeolicus</name>
    <dbReference type="NCBI Taxonomy" id="63363"/>
    <lineage>
        <taxon>Bacteria</taxon>
        <taxon>Pseudomonadati</taxon>
        <taxon>Aquificota</taxon>
        <taxon>Aquificia</taxon>
        <taxon>Aquificales</taxon>
        <taxon>Aquificaceae</taxon>
        <taxon>Aquifex</taxon>
    </lineage>
</organism>